<protein>
    <submittedName>
        <fullName evidence="3">YdcF family protein</fullName>
    </submittedName>
</protein>
<dbReference type="Proteomes" id="UP000250928">
    <property type="component" value="Unassembled WGS sequence"/>
</dbReference>
<dbReference type="PANTHER" id="PTHR30336">
    <property type="entry name" value="INNER MEMBRANE PROTEIN, PROBABLE PERMEASE"/>
    <property type="match status" value="1"/>
</dbReference>
<dbReference type="PANTHER" id="PTHR30336:SF4">
    <property type="entry name" value="ENVELOPE BIOGENESIS FACTOR ELYC"/>
    <property type="match status" value="1"/>
</dbReference>
<feature type="domain" description="DUF218" evidence="2">
    <location>
        <begin position="80"/>
        <end position="243"/>
    </location>
</feature>
<feature type="transmembrane region" description="Helical" evidence="1">
    <location>
        <begin position="6"/>
        <end position="26"/>
    </location>
</feature>
<dbReference type="InterPro" id="IPR014729">
    <property type="entry name" value="Rossmann-like_a/b/a_fold"/>
</dbReference>
<dbReference type="AlphaFoldDB" id="A0A6N4DZT0"/>
<evidence type="ECO:0000259" key="2">
    <source>
        <dbReference type="Pfam" id="PF02698"/>
    </source>
</evidence>
<dbReference type="Gene3D" id="3.40.50.620">
    <property type="entry name" value="HUPs"/>
    <property type="match status" value="1"/>
</dbReference>
<gene>
    <name evidence="3" type="ORF">C3L24_06320</name>
</gene>
<evidence type="ECO:0000313" key="4">
    <source>
        <dbReference type="Proteomes" id="UP000250928"/>
    </source>
</evidence>
<dbReference type="GO" id="GO:0043164">
    <property type="term" value="P:Gram-negative-bacterium-type cell wall biogenesis"/>
    <property type="evidence" value="ECO:0007669"/>
    <property type="project" value="TreeGrafter"/>
</dbReference>
<evidence type="ECO:0000256" key="1">
    <source>
        <dbReference type="SAM" id="Phobius"/>
    </source>
</evidence>
<keyword evidence="1" id="KW-1133">Transmembrane helix</keyword>
<sequence>MIDQELVWILKTLATPPGALILLGLLGLLSARRRSGRLLLWLTLLALYLLSTPYVSGLLMQPLQAHAPWRPARTHSEPPQAIVVLGGGRRIDAPEYGTDTLGPLALERVRYAAWLARRSGLAVIPSGGSPQRAGEAEARIMRHVMEEEFGVRVLASEETSRTTWENAALTRPLLRQHGVERVLLVTHAWHMPRALAAFTHQGIQATPAPMGYSRPVSGAAVWDWLPRADALEESARAVHEQLGRLWYRLRRAMA</sequence>
<organism evidence="3 4">
    <name type="scientific">Candidatus Sedimenticola endophacoides</name>
    <dbReference type="NCBI Taxonomy" id="2548426"/>
    <lineage>
        <taxon>Bacteria</taxon>
        <taxon>Pseudomonadati</taxon>
        <taxon>Pseudomonadota</taxon>
        <taxon>Gammaproteobacteria</taxon>
        <taxon>Chromatiales</taxon>
        <taxon>Sedimenticolaceae</taxon>
        <taxon>Sedimenticola</taxon>
    </lineage>
</organism>
<name>A0A6N4DZT0_9GAMM</name>
<dbReference type="GO" id="GO:0005886">
    <property type="term" value="C:plasma membrane"/>
    <property type="evidence" value="ECO:0007669"/>
    <property type="project" value="TreeGrafter"/>
</dbReference>
<comment type="caution">
    <text evidence="3">The sequence shown here is derived from an EMBL/GenBank/DDBJ whole genome shotgun (WGS) entry which is preliminary data.</text>
</comment>
<keyword evidence="1" id="KW-0472">Membrane</keyword>
<reference evidence="3 4" key="1">
    <citation type="submission" date="2018-01" db="EMBL/GenBank/DDBJ databases">
        <title>Novel co-symbiosis in the lucinid bivalve Phacoides pectinatus.</title>
        <authorList>
            <person name="Lim S.J."/>
            <person name="Davis B.G."/>
            <person name="Gill D.E."/>
            <person name="Engel A.S."/>
            <person name="Anderson L.C."/>
            <person name="Campbell B.J."/>
        </authorList>
    </citation>
    <scope>NUCLEOTIDE SEQUENCE [LARGE SCALE GENOMIC DNA]</scope>
    <source>
        <strain evidence="3">N3_P5</strain>
    </source>
</reference>
<evidence type="ECO:0000313" key="3">
    <source>
        <dbReference type="EMBL" id="PUE02246.1"/>
    </source>
</evidence>
<keyword evidence="1" id="KW-0812">Transmembrane</keyword>
<dbReference type="InterPro" id="IPR051599">
    <property type="entry name" value="Cell_Envelope_Assoc"/>
</dbReference>
<dbReference type="InterPro" id="IPR003848">
    <property type="entry name" value="DUF218"/>
</dbReference>
<proteinExistence type="predicted"/>
<feature type="transmembrane region" description="Helical" evidence="1">
    <location>
        <begin position="38"/>
        <end position="60"/>
    </location>
</feature>
<dbReference type="Pfam" id="PF02698">
    <property type="entry name" value="DUF218"/>
    <property type="match status" value="1"/>
</dbReference>
<dbReference type="GO" id="GO:0000270">
    <property type="term" value="P:peptidoglycan metabolic process"/>
    <property type="evidence" value="ECO:0007669"/>
    <property type="project" value="TreeGrafter"/>
</dbReference>
<dbReference type="EMBL" id="PQCO01000184">
    <property type="protein sequence ID" value="PUE02246.1"/>
    <property type="molecule type" value="Genomic_DNA"/>
</dbReference>
<accession>A0A6N4DZT0</accession>
<dbReference type="CDD" id="cd06259">
    <property type="entry name" value="YdcF-like"/>
    <property type="match status" value="1"/>
</dbReference>